<evidence type="ECO:0000313" key="3">
    <source>
        <dbReference type="Proteomes" id="UP000007100"/>
    </source>
</evidence>
<feature type="region of interest" description="Disordered" evidence="1">
    <location>
        <begin position="131"/>
        <end position="209"/>
    </location>
</feature>
<feature type="compositionally biased region" description="Low complexity" evidence="1">
    <location>
        <begin position="198"/>
        <end position="209"/>
    </location>
</feature>
<dbReference type="Proteomes" id="UP000007100">
    <property type="component" value="Chromosome"/>
</dbReference>
<reference evidence="2 3" key="1">
    <citation type="submission" date="2010-12" db="EMBL/GenBank/DDBJ databases">
        <title>Whole genome sequence of Acidiphilium multivorum AIU301.</title>
        <authorList>
            <person name="Narita-Yamada S."/>
            <person name="Nakamura S."/>
            <person name="Ito N."/>
            <person name="Takarada H."/>
            <person name="Katano Y."/>
            <person name="Nakazawa H."/>
            <person name="Hosoyama A."/>
            <person name="Yamada R."/>
            <person name="Fujita N."/>
        </authorList>
    </citation>
    <scope>NUCLEOTIDE SEQUENCE [LARGE SCALE GENOMIC DNA]</scope>
    <source>
        <strain evidence="3">DSM 11245 / JCM 8867 / AIU301</strain>
    </source>
</reference>
<evidence type="ECO:0000313" key="2">
    <source>
        <dbReference type="EMBL" id="BAJ81087.1"/>
    </source>
</evidence>
<protein>
    <submittedName>
        <fullName evidence="2">Uncharacterized protein</fullName>
    </submittedName>
</protein>
<proteinExistence type="predicted"/>
<dbReference type="EMBL" id="AP012035">
    <property type="protein sequence ID" value="BAJ81087.1"/>
    <property type="molecule type" value="Genomic_DNA"/>
</dbReference>
<dbReference type="AlphaFoldDB" id="F0IZ77"/>
<evidence type="ECO:0000256" key="1">
    <source>
        <dbReference type="SAM" id="MobiDB-lite"/>
    </source>
</evidence>
<name>F0IZ77_ACIMA</name>
<feature type="compositionally biased region" description="Pro residues" evidence="1">
    <location>
        <begin position="146"/>
        <end position="155"/>
    </location>
</feature>
<organism evidence="2 3">
    <name type="scientific">Acidiphilium multivorum (strain DSM 11245 / JCM 8867 / NBRC 100883 / AIU 301)</name>
    <dbReference type="NCBI Taxonomy" id="926570"/>
    <lineage>
        <taxon>Bacteria</taxon>
        <taxon>Pseudomonadati</taxon>
        <taxon>Pseudomonadota</taxon>
        <taxon>Alphaproteobacteria</taxon>
        <taxon>Acetobacterales</taxon>
        <taxon>Acidocellaceae</taxon>
        <taxon>Acidiphilium</taxon>
    </lineage>
</organism>
<feature type="compositionally biased region" description="Pro residues" evidence="1">
    <location>
        <begin position="188"/>
        <end position="197"/>
    </location>
</feature>
<dbReference type="KEGG" id="amv:ACMV_17400"/>
<gene>
    <name evidence="2" type="ordered locus">ACMV_17400</name>
</gene>
<sequence length="209" mass="22605">MTACSPATPAERLARILDGLYCVVAAEGLARGLAGPFIILVCARLRFFVARFAAHLASRPRPRRLAPSTPRPRARKTLPRRYAWLLNLIPGAAAARAQLRALLAEPDMQAAIESRPATGRALRPLCHTLGIPLPPALRRPRRPRPRPPAAEPAPPKNENGGANPAPPSPGFFARPASPRGGAEQNISRPPPPRPPPRSRWLPSRSPRRG</sequence>
<dbReference type="HOGENOM" id="CLU_113985_0_0_5"/>
<dbReference type="OrthoDB" id="7291563at2"/>
<accession>F0IZ77</accession>
<keyword evidence="3" id="KW-1185">Reference proteome</keyword>
<dbReference type="RefSeq" id="WP_013640152.1">
    <property type="nucleotide sequence ID" value="NC_015186.1"/>
</dbReference>